<name>B4MYB1_DROWI</name>
<dbReference type="AlphaFoldDB" id="B4MYB1"/>
<organism evidence="2 3">
    <name type="scientific">Drosophila willistoni</name>
    <name type="common">Fruit fly</name>
    <dbReference type="NCBI Taxonomy" id="7260"/>
    <lineage>
        <taxon>Eukaryota</taxon>
        <taxon>Metazoa</taxon>
        <taxon>Ecdysozoa</taxon>
        <taxon>Arthropoda</taxon>
        <taxon>Hexapoda</taxon>
        <taxon>Insecta</taxon>
        <taxon>Pterygota</taxon>
        <taxon>Neoptera</taxon>
        <taxon>Endopterygota</taxon>
        <taxon>Diptera</taxon>
        <taxon>Brachycera</taxon>
        <taxon>Muscomorpha</taxon>
        <taxon>Ephydroidea</taxon>
        <taxon>Drosophilidae</taxon>
        <taxon>Drosophila</taxon>
        <taxon>Sophophora</taxon>
    </lineage>
</organism>
<dbReference type="GO" id="GO:0030674">
    <property type="term" value="F:protein-macromolecule adaptor activity"/>
    <property type="evidence" value="ECO:0007669"/>
    <property type="project" value="EnsemblMetazoa"/>
</dbReference>
<dbReference type="eggNOG" id="ENOG502TAUZ">
    <property type="taxonomic scope" value="Eukaryota"/>
</dbReference>
<proteinExistence type="predicted"/>
<dbReference type="FunCoup" id="B4MYB1">
    <property type="interactions" value="34"/>
</dbReference>
<gene>
    <name evidence="2" type="primary">Dwil\GK22108</name>
    <name evidence="2" type="ORF">Dwil_GK22108</name>
</gene>
<keyword evidence="1" id="KW-0175">Coiled coil</keyword>
<keyword evidence="3" id="KW-1185">Reference proteome</keyword>
<dbReference type="STRING" id="7260.B4MYB1"/>
<protein>
    <recommendedName>
        <fullName evidence="4">Augmin complex subunit dgt5</fullName>
    </recommendedName>
</protein>
<dbReference type="PhylomeDB" id="B4MYB1"/>
<accession>B4MYB1</accession>
<dbReference type="GO" id="GO:0007088">
    <property type="term" value="P:regulation of mitotic nuclear division"/>
    <property type="evidence" value="ECO:0007669"/>
    <property type="project" value="EnsemblMetazoa"/>
</dbReference>
<dbReference type="EMBL" id="CH963894">
    <property type="protein sequence ID" value="EDW77100.1"/>
    <property type="molecule type" value="Genomic_DNA"/>
</dbReference>
<dbReference type="SMR" id="B4MYB1"/>
<sequence>MSLNERIESFRTWATNMGCPPKSLPTDQALKNILKSGQSHLFEQLQARIQPHHVVQQVRQNLLIAEVAKHKDKLVPMASRSFLPIKLQTHLRMQELQQRKEKADRELTVVRKEYEALAASIKSKSIQCTSAKHKRNQLEARNNMLELKLESMNKTYEKELRNKTQILSTIPVSLNSSNGSEKEAMKAVELAIKELEKYYEICDKDGSANMLLAKQNLWSQMRNIFAGIPHPVLFSCVMKIKEQQLQHVMELNKTTLEHNSSINKTLSKPRLNNFDKKLLKTKGDLLAMVCKYLAVCTEVNQLEERFAQAYGSFVDELQRKVNAFNGLTSVEDIDNAEEIISDFLVQYNMRNFNTARNDYLAEEIERLRLELETGAKQLENHELLLGSIKQVYGDINTSVNRIQHEMLQLSQIKGKILYSKNIMKNRLDDMQAATQNQNAKSQLVSTKLKVNNMSLMGMESFTSANDTVFCSTKLEFDDNTILGRSYADTTVLAMEAPNMPCHLLELNTFAETPMDRLSCIPKSCLYMLSANPLIVEAQELASTVQLAPGHLLTPYGALQEVRKRILWASAIAAHTSDLKFNLEPLIVDPHDLKLKSRRQNDEITELLDNMKAIGAKTQYQVQKVERLAKFIQDNPMRRYVPPTKRYNNASFNDFESEYTLYLRMTPQGAIRN</sequence>
<dbReference type="GO" id="GO:0005819">
    <property type="term" value="C:spindle"/>
    <property type="evidence" value="ECO:0007669"/>
    <property type="project" value="EnsemblMetazoa"/>
</dbReference>
<evidence type="ECO:0008006" key="4">
    <source>
        <dbReference type="Google" id="ProtNLM"/>
    </source>
</evidence>
<dbReference type="InParanoid" id="B4MYB1"/>
<dbReference type="HOGENOM" id="CLU_432251_0_0_1"/>
<dbReference type="Proteomes" id="UP000007798">
    <property type="component" value="Unassembled WGS sequence"/>
</dbReference>
<dbReference type="GO" id="GO:0090221">
    <property type="term" value="P:mitotic spindle-templated microtubule nucleation"/>
    <property type="evidence" value="ECO:0007669"/>
    <property type="project" value="EnsemblMetazoa"/>
</dbReference>
<dbReference type="GO" id="GO:0090307">
    <property type="term" value="P:mitotic spindle assembly"/>
    <property type="evidence" value="ECO:0007669"/>
    <property type="project" value="EnsemblMetazoa"/>
</dbReference>
<evidence type="ECO:0000313" key="3">
    <source>
        <dbReference type="Proteomes" id="UP000007798"/>
    </source>
</evidence>
<evidence type="ECO:0000313" key="2">
    <source>
        <dbReference type="EMBL" id="EDW77100.1"/>
    </source>
</evidence>
<dbReference type="KEGG" id="dwi:6643301"/>
<dbReference type="OrthoDB" id="8047450at2759"/>
<dbReference type="GO" id="GO:0070652">
    <property type="term" value="C:HAUS complex"/>
    <property type="evidence" value="ECO:0007669"/>
    <property type="project" value="EnsemblMetazoa"/>
</dbReference>
<dbReference type="OMA" id="YYRMATN"/>
<feature type="coiled-coil region" evidence="1">
    <location>
        <begin position="86"/>
        <end position="162"/>
    </location>
</feature>
<evidence type="ECO:0000256" key="1">
    <source>
        <dbReference type="SAM" id="Coils"/>
    </source>
</evidence>
<reference evidence="2 3" key="1">
    <citation type="journal article" date="2007" name="Nature">
        <title>Evolution of genes and genomes on the Drosophila phylogeny.</title>
        <authorList>
            <consortium name="Drosophila 12 Genomes Consortium"/>
            <person name="Clark A.G."/>
            <person name="Eisen M.B."/>
            <person name="Smith D.R."/>
            <person name="Bergman C.M."/>
            <person name="Oliver B."/>
            <person name="Markow T.A."/>
            <person name="Kaufman T.C."/>
            <person name="Kellis M."/>
            <person name="Gelbart W."/>
            <person name="Iyer V.N."/>
            <person name="Pollard D.A."/>
            <person name="Sackton T.B."/>
            <person name="Larracuente A.M."/>
            <person name="Singh N.D."/>
            <person name="Abad J.P."/>
            <person name="Abt D.N."/>
            <person name="Adryan B."/>
            <person name="Aguade M."/>
            <person name="Akashi H."/>
            <person name="Anderson W.W."/>
            <person name="Aquadro C.F."/>
            <person name="Ardell D.H."/>
            <person name="Arguello R."/>
            <person name="Artieri C.G."/>
            <person name="Barbash D.A."/>
            <person name="Barker D."/>
            <person name="Barsanti P."/>
            <person name="Batterham P."/>
            <person name="Batzoglou S."/>
            <person name="Begun D."/>
            <person name="Bhutkar A."/>
            <person name="Blanco E."/>
            <person name="Bosak S.A."/>
            <person name="Bradley R.K."/>
            <person name="Brand A.D."/>
            <person name="Brent M.R."/>
            <person name="Brooks A.N."/>
            <person name="Brown R.H."/>
            <person name="Butlin R.K."/>
            <person name="Caggese C."/>
            <person name="Calvi B.R."/>
            <person name="Bernardo de Carvalho A."/>
            <person name="Caspi A."/>
            <person name="Castrezana S."/>
            <person name="Celniker S.E."/>
            <person name="Chang J.L."/>
            <person name="Chapple C."/>
            <person name="Chatterji S."/>
            <person name="Chinwalla A."/>
            <person name="Civetta A."/>
            <person name="Clifton S.W."/>
            <person name="Comeron J.M."/>
            <person name="Costello J.C."/>
            <person name="Coyne J.A."/>
            <person name="Daub J."/>
            <person name="David R.G."/>
            <person name="Delcher A.L."/>
            <person name="Delehaunty K."/>
            <person name="Do C.B."/>
            <person name="Ebling H."/>
            <person name="Edwards K."/>
            <person name="Eickbush T."/>
            <person name="Evans J.D."/>
            <person name="Filipski A."/>
            <person name="Findeiss S."/>
            <person name="Freyhult E."/>
            <person name="Fulton L."/>
            <person name="Fulton R."/>
            <person name="Garcia A.C."/>
            <person name="Gardiner A."/>
            <person name="Garfield D.A."/>
            <person name="Garvin B.E."/>
            <person name="Gibson G."/>
            <person name="Gilbert D."/>
            <person name="Gnerre S."/>
            <person name="Godfrey J."/>
            <person name="Good R."/>
            <person name="Gotea V."/>
            <person name="Gravely B."/>
            <person name="Greenberg A.J."/>
            <person name="Griffiths-Jones S."/>
            <person name="Gross S."/>
            <person name="Guigo R."/>
            <person name="Gustafson E.A."/>
            <person name="Haerty W."/>
            <person name="Hahn M.W."/>
            <person name="Halligan D.L."/>
            <person name="Halpern A.L."/>
            <person name="Halter G.M."/>
            <person name="Han M.V."/>
            <person name="Heger A."/>
            <person name="Hillier L."/>
            <person name="Hinrichs A.S."/>
            <person name="Holmes I."/>
            <person name="Hoskins R.A."/>
            <person name="Hubisz M.J."/>
            <person name="Hultmark D."/>
            <person name="Huntley M.A."/>
            <person name="Jaffe D.B."/>
            <person name="Jagadeeshan S."/>
            <person name="Jeck W.R."/>
            <person name="Johnson J."/>
            <person name="Jones C.D."/>
            <person name="Jordan W.C."/>
            <person name="Karpen G.H."/>
            <person name="Kataoka E."/>
            <person name="Keightley P.D."/>
            <person name="Kheradpour P."/>
            <person name="Kirkness E.F."/>
            <person name="Koerich L.B."/>
            <person name="Kristiansen K."/>
            <person name="Kudrna D."/>
            <person name="Kulathinal R.J."/>
            <person name="Kumar S."/>
            <person name="Kwok R."/>
            <person name="Lander E."/>
            <person name="Langley C.H."/>
            <person name="Lapoint R."/>
            <person name="Lazzaro B.P."/>
            <person name="Lee S.J."/>
            <person name="Levesque L."/>
            <person name="Li R."/>
            <person name="Lin C.F."/>
            <person name="Lin M.F."/>
            <person name="Lindblad-Toh K."/>
            <person name="Llopart A."/>
            <person name="Long M."/>
            <person name="Low L."/>
            <person name="Lozovsky E."/>
            <person name="Lu J."/>
            <person name="Luo M."/>
            <person name="Machado C.A."/>
            <person name="Makalowski W."/>
            <person name="Marzo M."/>
            <person name="Matsuda M."/>
            <person name="Matzkin L."/>
            <person name="McAllister B."/>
            <person name="McBride C.S."/>
            <person name="McKernan B."/>
            <person name="McKernan K."/>
            <person name="Mendez-Lago M."/>
            <person name="Minx P."/>
            <person name="Mollenhauer M.U."/>
            <person name="Montooth K."/>
            <person name="Mount S.M."/>
            <person name="Mu X."/>
            <person name="Myers E."/>
            <person name="Negre B."/>
            <person name="Newfeld S."/>
            <person name="Nielsen R."/>
            <person name="Noor M.A."/>
            <person name="O'Grady P."/>
            <person name="Pachter L."/>
            <person name="Papaceit M."/>
            <person name="Parisi M.J."/>
            <person name="Parisi M."/>
            <person name="Parts L."/>
            <person name="Pedersen J.S."/>
            <person name="Pesole G."/>
            <person name="Phillippy A.M."/>
            <person name="Ponting C.P."/>
            <person name="Pop M."/>
            <person name="Porcelli D."/>
            <person name="Powell J.R."/>
            <person name="Prohaska S."/>
            <person name="Pruitt K."/>
            <person name="Puig M."/>
            <person name="Quesneville H."/>
            <person name="Ram K.R."/>
            <person name="Rand D."/>
            <person name="Rasmussen M.D."/>
            <person name="Reed L.K."/>
            <person name="Reenan R."/>
            <person name="Reily A."/>
            <person name="Remington K.A."/>
            <person name="Rieger T.T."/>
            <person name="Ritchie M.G."/>
            <person name="Robin C."/>
            <person name="Rogers Y.H."/>
            <person name="Rohde C."/>
            <person name="Rozas J."/>
            <person name="Rubenfield M.J."/>
            <person name="Ruiz A."/>
            <person name="Russo S."/>
            <person name="Salzberg S.L."/>
            <person name="Sanchez-Gracia A."/>
            <person name="Saranga D.J."/>
            <person name="Sato H."/>
            <person name="Schaeffer S.W."/>
            <person name="Schatz M.C."/>
            <person name="Schlenke T."/>
            <person name="Schwartz R."/>
            <person name="Segarra C."/>
            <person name="Singh R.S."/>
            <person name="Sirot L."/>
            <person name="Sirota M."/>
            <person name="Sisneros N.B."/>
            <person name="Smith C.D."/>
            <person name="Smith T.F."/>
            <person name="Spieth J."/>
            <person name="Stage D.E."/>
            <person name="Stark A."/>
            <person name="Stephan W."/>
            <person name="Strausberg R.L."/>
            <person name="Strempel S."/>
            <person name="Sturgill D."/>
            <person name="Sutton G."/>
            <person name="Sutton G.G."/>
            <person name="Tao W."/>
            <person name="Teichmann S."/>
            <person name="Tobari Y.N."/>
            <person name="Tomimura Y."/>
            <person name="Tsolas J.M."/>
            <person name="Valente V.L."/>
            <person name="Venter E."/>
            <person name="Venter J.C."/>
            <person name="Vicario S."/>
            <person name="Vieira F.G."/>
            <person name="Vilella A.J."/>
            <person name="Villasante A."/>
            <person name="Walenz B."/>
            <person name="Wang J."/>
            <person name="Wasserman M."/>
            <person name="Watts T."/>
            <person name="Wilson D."/>
            <person name="Wilson R.K."/>
            <person name="Wing R.A."/>
            <person name="Wolfner M.F."/>
            <person name="Wong A."/>
            <person name="Wong G.K."/>
            <person name="Wu C.I."/>
            <person name="Wu G."/>
            <person name="Yamamoto D."/>
            <person name="Yang H.P."/>
            <person name="Yang S.P."/>
            <person name="Yorke J.A."/>
            <person name="Yoshida K."/>
            <person name="Zdobnov E."/>
            <person name="Zhang P."/>
            <person name="Zhang Y."/>
            <person name="Zimin A.V."/>
            <person name="Baldwin J."/>
            <person name="Abdouelleil A."/>
            <person name="Abdulkadir J."/>
            <person name="Abebe A."/>
            <person name="Abera B."/>
            <person name="Abreu J."/>
            <person name="Acer S.C."/>
            <person name="Aftuck L."/>
            <person name="Alexander A."/>
            <person name="An P."/>
            <person name="Anderson E."/>
            <person name="Anderson S."/>
            <person name="Arachi H."/>
            <person name="Azer M."/>
            <person name="Bachantsang P."/>
            <person name="Barry A."/>
            <person name="Bayul T."/>
            <person name="Berlin A."/>
            <person name="Bessette D."/>
            <person name="Bloom T."/>
            <person name="Blye J."/>
            <person name="Boguslavskiy L."/>
            <person name="Bonnet C."/>
            <person name="Boukhgalter B."/>
            <person name="Bourzgui I."/>
            <person name="Brown A."/>
            <person name="Cahill P."/>
            <person name="Channer S."/>
            <person name="Cheshatsang Y."/>
            <person name="Chuda L."/>
            <person name="Citroen M."/>
            <person name="Collymore A."/>
            <person name="Cooke P."/>
            <person name="Costello M."/>
            <person name="D'Aco K."/>
            <person name="Daza R."/>
            <person name="De Haan G."/>
            <person name="DeGray S."/>
            <person name="DeMaso C."/>
            <person name="Dhargay N."/>
            <person name="Dooley K."/>
            <person name="Dooley E."/>
            <person name="Doricent M."/>
            <person name="Dorje P."/>
            <person name="Dorjee K."/>
            <person name="Dupes A."/>
            <person name="Elong R."/>
            <person name="Falk J."/>
            <person name="Farina A."/>
            <person name="Faro S."/>
            <person name="Ferguson D."/>
            <person name="Fisher S."/>
            <person name="Foley C.D."/>
            <person name="Franke A."/>
            <person name="Friedrich D."/>
            <person name="Gadbois L."/>
            <person name="Gearin G."/>
            <person name="Gearin C.R."/>
            <person name="Giannoukos G."/>
            <person name="Goode T."/>
            <person name="Graham J."/>
            <person name="Grandbois E."/>
            <person name="Grewal S."/>
            <person name="Gyaltsen K."/>
            <person name="Hafez N."/>
            <person name="Hagos B."/>
            <person name="Hall J."/>
            <person name="Henson C."/>
            <person name="Hollinger A."/>
            <person name="Honan T."/>
            <person name="Huard M.D."/>
            <person name="Hughes L."/>
            <person name="Hurhula B."/>
            <person name="Husby M.E."/>
            <person name="Kamat A."/>
            <person name="Kanga B."/>
            <person name="Kashin S."/>
            <person name="Khazanovich D."/>
            <person name="Kisner P."/>
            <person name="Lance K."/>
            <person name="Lara M."/>
            <person name="Lee W."/>
            <person name="Lennon N."/>
            <person name="Letendre F."/>
            <person name="LeVine R."/>
            <person name="Lipovsky A."/>
            <person name="Liu X."/>
            <person name="Liu J."/>
            <person name="Liu S."/>
            <person name="Lokyitsang T."/>
            <person name="Lokyitsang Y."/>
            <person name="Lubonja R."/>
            <person name="Lui A."/>
            <person name="MacDonald P."/>
            <person name="Magnisalis V."/>
            <person name="Maru K."/>
            <person name="Matthews C."/>
            <person name="McCusker W."/>
            <person name="McDonough S."/>
            <person name="Mehta T."/>
            <person name="Meldrim J."/>
            <person name="Meneus L."/>
            <person name="Mihai O."/>
            <person name="Mihalev A."/>
            <person name="Mihova T."/>
            <person name="Mittelman R."/>
            <person name="Mlenga V."/>
            <person name="Montmayeur A."/>
            <person name="Mulrain L."/>
            <person name="Navidi A."/>
            <person name="Naylor J."/>
            <person name="Negash T."/>
            <person name="Nguyen T."/>
            <person name="Nguyen N."/>
            <person name="Nicol R."/>
            <person name="Norbu C."/>
            <person name="Norbu N."/>
            <person name="Novod N."/>
            <person name="O'Neill B."/>
            <person name="Osman S."/>
            <person name="Markiewicz E."/>
            <person name="Oyono O.L."/>
            <person name="Patti C."/>
            <person name="Phunkhang P."/>
            <person name="Pierre F."/>
            <person name="Priest M."/>
            <person name="Raghuraman S."/>
            <person name="Rege F."/>
            <person name="Reyes R."/>
            <person name="Rise C."/>
            <person name="Rogov P."/>
            <person name="Ross K."/>
            <person name="Ryan E."/>
            <person name="Settipalli S."/>
            <person name="Shea T."/>
            <person name="Sherpa N."/>
            <person name="Shi L."/>
            <person name="Shih D."/>
            <person name="Sparrow T."/>
            <person name="Spaulding J."/>
            <person name="Stalker J."/>
            <person name="Stange-Thomann N."/>
            <person name="Stavropoulos S."/>
            <person name="Stone C."/>
            <person name="Strader C."/>
            <person name="Tesfaye S."/>
            <person name="Thomson T."/>
            <person name="Thoulutsang Y."/>
            <person name="Thoulutsang D."/>
            <person name="Topham K."/>
            <person name="Topping I."/>
            <person name="Tsamla T."/>
            <person name="Vassiliev H."/>
            <person name="Vo A."/>
            <person name="Wangchuk T."/>
            <person name="Wangdi T."/>
            <person name="Weiand M."/>
            <person name="Wilkinson J."/>
            <person name="Wilson A."/>
            <person name="Yadav S."/>
            <person name="Young G."/>
            <person name="Yu Q."/>
            <person name="Zembek L."/>
            <person name="Zhong D."/>
            <person name="Zimmer A."/>
            <person name="Zwirko Z."/>
            <person name="Jaffe D.B."/>
            <person name="Alvarez P."/>
            <person name="Brockman W."/>
            <person name="Butler J."/>
            <person name="Chin C."/>
            <person name="Gnerre S."/>
            <person name="Grabherr M."/>
            <person name="Kleber M."/>
            <person name="Mauceli E."/>
            <person name="MacCallum I."/>
        </authorList>
    </citation>
    <scope>NUCLEOTIDE SEQUENCE [LARGE SCALE GENOMIC DNA]</scope>
    <source>
        <strain evidence="3">Tucson 14030-0811.24</strain>
    </source>
</reference>